<evidence type="ECO:0000256" key="3">
    <source>
        <dbReference type="SAM" id="MobiDB-lite"/>
    </source>
</evidence>
<gene>
    <name evidence="5" type="ORF">JYZ213_LOCUS36887</name>
    <name evidence="6" type="ORF">OXD698_LOCUS314</name>
</gene>
<organism evidence="5 7">
    <name type="scientific">Adineta steineri</name>
    <dbReference type="NCBI Taxonomy" id="433720"/>
    <lineage>
        <taxon>Eukaryota</taxon>
        <taxon>Metazoa</taxon>
        <taxon>Spiralia</taxon>
        <taxon>Gnathifera</taxon>
        <taxon>Rotifera</taxon>
        <taxon>Eurotatoria</taxon>
        <taxon>Bdelloidea</taxon>
        <taxon>Adinetida</taxon>
        <taxon>Adinetidae</taxon>
        <taxon>Adineta</taxon>
    </lineage>
</organism>
<reference evidence="5" key="1">
    <citation type="submission" date="2021-02" db="EMBL/GenBank/DDBJ databases">
        <authorList>
            <person name="Nowell W R."/>
        </authorList>
    </citation>
    <scope>NUCLEOTIDE SEQUENCE</scope>
</reference>
<dbReference type="PANTHER" id="PTHR10026">
    <property type="entry name" value="CYCLIN"/>
    <property type="match status" value="1"/>
</dbReference>
<dbReference type="InterPro" id="IPR036915">
    <property type="entry name" value="Cyclin-like_sf"/>
</dbReference>
<dbReference type="SUPFAM" id="SSF47954">
    <property type="entry name" value="Cyclin-like"/>
    <property type="match status" value="2"/>
</dbReference>
<dbReference type="EMBL" id="CAJNOG010000934">
    <property type="protein sequence ID" value="CAF1385178.1"/>
    <property type="molecule type" value="Genomic_DNA"/>
</dbReference>
<evidence type="ECO:0000256" key="1">
    <source>
        <dbReference type="ARBA" id="ARBA00023127"/>
    </source>
</evidence>
<comment type="similarity">
    <text evidence="2">Belongs to the cyclin family.</text>
</comment>
<dbReference type="Pfam" id="PF00134">
    <property type="entry name" value="Cyclin_N"/>
    <property type="match status" value="1"/>
</dbReference>
<protein>
    <recommendedName>
        <fullName evidence="4">Cyclin-like domain-containing protein</fullName>
    </recommendedName>
</protein>
<dbReference type="Gene3D" id="1.10.472.10">
    <property type="entry name" value="Cyclin-like"/>
    <property type="match status" value="2"/>
</dbReference>
<dbReference type="GO" id="GO:0006357">
    <property type="term" value="P:regulation of transcription by RNA polymerase II"/>
    <property type="evidence" value="ECO:0007669"/>
    <property type="project" value="InterPro"/>
</dbReference>
<feature type="region of interest" description="Disordered" evidence="3">
    <location>
        <begin position="346"/>
        <end position="365"/>
    </location>
</feature>
<evidence type="ECO:0000313" key="6">
    <source>
        <dbReference type="EMBL" id="CAF3484136.1"/>
    </source>
</evidence>
<feature type="domain" description="Cyclin-like" evidence="4">
    <location>
        <begin position="75"/>
        <end position="190"/>
    </location>
</feature>
<dbReference type="Proteomes" id="UP000663845">
    <property type="component" value="Unassembled WGS sequence"/>
</dbReference>
<dbReference type="Proteomes" id="UP000663844">
    <property type="component" value="Unassembled WGS sequence"/>
</dbReference>
<evidence type="ECO:0000259" key="4">
    <source>
        <dbReference type="SMART" id="SM00385"/>
    </source>
</evidence>
<feature type="compositionally biased region" description="Polar residues" evidence="3">
    <location>
        <begin position="315"/>
        <end position="334"/>
    </location>
</feature>
<keyword evidence="1 2" id="KW-0195">Cyclin</keyword>
<dbReference type="AlphaFoldDB" id="A0A815JW01"/>
<accession>A0A815JW01</accession>
<evidence type="ECO:0000313" key="7">
    <source>
        <dbReference type="Proteomes" id="UP000663845"/>
    </source>
</evidence>
<evidence type="ECO:0000256" key="2">
    <source>
        <dbReference type="RuleBase" id="RU000383"/>
    </source>
</evidence>
<comment type="caution">
    <text evidence="5">The sequence shown here is derived from an EMBL/GenBank/DDBJ whole genome shotgun (WGS) entry which is preliminary data.</text>
</comment>
<dbReference type="Pfam" id="PF21797">
    <property type="entry name" value="CycT2-like_C"/>
    <property type="match status" value="1"/>
</dbReference>
<dbReference type="InterPro" id="IPR013763">
    <property type="entry name" value="Cyclin-like_dom"/>
</dbReference>
<dbReference type="GO" id="GO:0016538">
    <property type="term" value="F:cyclin-dependent protein serine/threonine kinase regulator activity"/>
    <property type="evidence" value="ECO:0007669"/>
    <property type="project" value="InterPro"/>
</dbReference>
<name>A0A815JW01_9BILA</name>
<dbReference type="InterPro" id="IPR043198">
    <property type="entry name" value="Cyclin/Ssn8"/>
</dbReference>
<sequence length="554" mass="63507">MSSLSSSKIPLKSLYHSNSTSSVSSNFISKPKFIWRFPPSRFDHLPSCTSKRLSTFNIQPLNIDDELIQRQELALLIYELGSHLNVSFACIYMGVVYMHRFFMLHPFQQCTKESVAAACLFLACKVNEMPRPLNDFTQHLCQLLNQIHNNTKDNLSPSSSSLTTTVINITSEILLNYNQQIIDYENMLLSTLGFCLNVDQPYMIITRTSQTLSIPMEITQKAYEFATKSTFFTLFSIKYTNNLIACFALYLAIKSSQINIQDNQDGSQWFHLLNEEFTEKILKEVADEYQLISKEKCAKQNQERFEQIRQRKKNISQQSKPKSNYEQSDSTTSLHDADQQHYPVATTSGSVRSTTSSSSSNQQQQSNFYEHGEIQHHTPNRSSTINLSHVDYSPSTRTFVLSPRTTVFQSLSSPQQNQNNFAGQYHSNNLSMSVSSAKPIPTLMSSSNSNSYHNSLGSRHQSRFSTPLFKYPSLSPTQRIFRPPLPPPLHAQHFHPQYTSNYVTTTPTYYPQQQTPLFYHPPQDPTAINNKRYSEPPAPPIKRFRYNLNPQQHY</sequence>
<dbReference type="EMBL" id="CAJOAZ010000007">
    <property type="protein sequence ID" value="CAF3484136.1"/>
    <property type="molecule type" value="Genomic_DNA"/>
</dbReference>
<proteinExistence type="inferred from homology"/>
<feature type="region of interest" description="Disordered" evidence="3">
    <location>
        <begin position="303"/>
        <end position="338"/>
    </location>
</feature>
<dbReference type="SMART" id="SM00385">
    <property type="entry name" value="CYCLIN"/>
    <property type="match status" value="1"/>
</dbReference>
<evidence type="ECO:0000313" key="5">
    <source>
        <dbReference type="EMBL" id="CAF1385178.1"/>
    </source>
</evidence>
<dbReference type="InterPro" id="IPR006671">
    <property type="entry name" value="Cyclin_N"/>
</dbReference>